<sequence>MHSLCCIHLYFFYSISQDSITTNQHVLLATNISPPLDSSTSSTSEYKRLIEYNQHYYFYQYQNDNNEIKSMLHSTHAQYDLRQQQTEVLKYDVENFQRLPIPILWQDHNQQIHWNRAAEQMTYELLEQRQFPSSITLSNAEKICHKRQLTIAHQWASGFFSRFHQFVELFLQGLSSDRMIVLEHGRMNIGNSGDDDYLYEGILRYFQPISICSQNLPEINYETDTLEWTNLEDCKRNFKYFYLTTNSYFKWDYAHAPIRKQLFDFNRIISRQITSKKWYSTSNIYNHAFENIYVHHSFKNSSLAMRSKIFKRFIFLMINLYIFRPVPRIQLLANQLHEYWSQMLADKYENRQISSQTVLLHSAALYVRRGEKAPEDEFYLKYGQYRNVLLYLLRLKQEELKQQKTFSSIFVLTDDADVMKQCLEFSNNNYFPSNNSDKNAVIGHQILNGRDITYNVYAPQKCFDPYRRIGFETFLASLIYLLRTSEHVVGHESSNVSRFIQEYLYATRQLNQSITEQSVHSNALDSYDV</sequence>
<dbReference type="GO" id="GO:0006487">
    <property type="term" value="P:protein N-linked glycosylation"/>
    <property type="evidence" value="ECO:0007669"/>
    <property type="project" value="TreeGrafter"/>
</dbReference>
<dbReference type="Proteomes" id="UP000681722">
    <property type="component" value="Unassembled WGS sequence"/>
</dbReference>
<gene>
    <name evidence="1" type="ORF">GPM918_LOCUS3081</name>
    <name evidence="2" type="ORF">SRO942_LOCUS3081</name>
</gene>
<comment type="caution">
    <text evidence="1">The sequence shown here is derived from an EMBL/GenBank/DDBJ whole genome shotgun (WGS) entry which is preliminary data.</text>
</comment>
<dbReference type="EMBL" id="CAJOBC010000363">
    <property type="protein sequence ID" value="CAF3576933.1"/>
    <property type="molecule type" value="Genomic_DNA"/>
</dbReference>
<proteinExistence type="predicted"/>
<dbReference type="Gene3D" id="3.40.50.11350">
    <property type="match status" value="1"/>
</dbReference>
<dbReference type="PANTHER" id="PTHR13132:SF34">
    <property type="entry name" value="O-FUCOSYLTRANSFERASE FAMILY PROTEIN"/>
    <property type="match status" value="1"/>
</dbReference>
<name>A0A813S8C1_9BILA</name>
<dbReference type="EMBL" id="CAJNOQ010000363">
    <property type="protein sequence ID" value="CAF0792618.1"/>
    <property type="molecule type" value="Genomic_DNA"/>
</dbReference>
<dbReference type="PANTHER" id="PTHR13132">
    <property type="entry name" value="ALPHA- 1,6 -FUCOSYLTRANSFERASE"/>
    <property type="match status" value="1"/>
</dbReference>
<evidence type="ECO:0000313" key="2">
    <source>
        <dbReference type="EMBL" id="CAF3576933.1"/>
    </source>
</evidence>
<dbReference type="Proteomes" id="UP000663829">
    <property type="component" value="Unassembled WGS sequence"/>
</dbReference>
<keyword evidence="3" id="KW-1185">Reference proteome</keyword>
<organism evidence="1 3">
    <name type="scientific">Didymodactylos carnosus</name>
    <dbReference type="NCBI Taxonomy" id="1234261"/>
    <lineage>
        <taxon>Eukaryota</taxon>
        <taxon>Metazoa</taxon>
        <taxon>Spiralia</taxon>
        <taxon>Gnathifera</taxon>
        <taxon>Rotifera</taxon>
        <taxon>Eurotatoria</taxon>
        <taxon>Bdelloidea</taxon>
        <taxon>Philodinida</taxon>
        <taxon>Philodinidae</taxon>
        <taxon>Didymodactylos</taxon>
    </lineage>
</organism>
<evidence type="ECO:0000313" key="1">
    <source>
        <dbReference type="EMBL" id="CAF0792618.1"/>
    </source>
</evidence>
<reference evidence="1" key="1">
    <citation type="submission" date="2021-02" db="EMBL/GenBank/DDBJ databases">
        <authorList>
            <person name="Nowell W R."/>
        </authorList>
    </citation>
    <scope>NUCLEOTIDE SEQUENCE</scope>
</reference>
<evidence type="ECO:0000313" key="3">
    <source>
        <dbReference type="Proteomes" id="UP000663829"/>
    </source>
</evidence>
<dbReference type="AlphaFoldDB" id="A0A813S8C1"/>
<dbReference type="GO" id="GO:0046921">
    <property type="term" value="F:alpha-(1-&gt;6)-fucosyltransferase activity"/>
    <property type="evidence" value="ECO:0007669"/>
    <property type="project" value="TreeGrafter"/>
</dbReference>
<protein>
    <submittedName>
        <fullName evidence="1">Uncharacterized protein</fullName>
    </submittedName>
</protein>
<accession>A0A813S8C1</accession>